<dbReference type="Pfam" id="PF05621">
    <property type="entry name" value="TniB"/>
    <property type="match status" value="1"/>
</dbReference>
<dbReference type="InterPro" id="IPR008868">
    <property type="entry name" value="TniB"/>
</dbReference>
<accession>A0A4U0Q8W6</accession>
<organism evidence="1 2">
    <name type="scientific">Chitiniphilus eburneus</name>
    <dbReference type="NCBI Taxonomy" id="2571148"/>
    <lineage>
        <taxon>Bacteria</taxon>
        <taxon>Pseudomonadati</taxon>
        <taxon>Pseudomonadota</taxon>
        <taxon>Betaproteobacteria</taxon>
        <taxon>Neisseriales</taxon>
        <taxon>Chitinibacteraceae</taxon>
        <taxon>Chitiniphilus</taxon>
    </lineage>
</organism>
<dbReference type="AlphaFoldDB" id="A0A4U0Q8W6"/>
<keyword evidence="2" id="KW-1185">Reference proteome</keyword>
<gene>
    <name evidence="1" type="ORF">FAZ21_04120</name>
</gene>
<protein>
    <submittedName>
        <fullName evidence="1">Transposase</fullName>
    </submittedName>
</protein>
<dbReference type="EMBL" id="SUMF01000002">
    <property type="protein sequence ID" value="TJZ77696.1"/>
    <property type="molecule type" value="Genomic_DNA"/>
</dbReference>
<reference evidence="1 2" key="1">
    <citation type="submission" date="2019-04" db="EMBL/GenBank/DDBJ databases">
        <title>Chitiniphilus eburnea sp. nov., a novel chitinolytic bacterium isolated from aquaculture sludge.</title>
        <authorList>
            <person name="Sheng M."/>
        </authorList>
    </citation>
    <scope>NUCLEOTIDE SEQUENCE [LARGE SCALE GENOMIC DNA]</scope>
    <source>
        <strain evidence="1 2">HX-2-15</strain>
    </source>
</reference>
<evidence type="ECO:0000313" key="2">
    <source>
        <dbReference type="Proteomes" id="UP000310016"/>
    </source>
</evidence>
<dbReference type="InterPro" id="IPR027417">
    <property type="entry name" value="P-loop_NTPase"/>
</dbReference>
<dbReference type="Proteomes" id="UP000310016">
    <property type="component" value="Unassembled WGS sequence"/>
</dbReference>
<dbReference type="Gene3D" id="3.40.50.300">
    <property type="entry name" value="P-loop containing nucleotide triphosphate hydrolases"/>
    <property type="match status" value="1"/>
</dbReference>
<dbReference type="OrthoDB" id="14765at2"/>
<sequence length="272" mass="30577">MNRPRWIGYPRAHEILSKLEDLVRHPRQTRMPSMLLLGNTNNGKTRLIERFIRQHPVKEDLQNDYVHAPVLFIQTPAAPTEAALYSEILNAFYERVPASSLDAKRDRAMHVLKGVRLKVLLLDELHNMLASNKSQQQQVLNSLKFMSNVLSISIVGCGTGDLARAVSIDPQIQNRFKPLVLPNWRPDEQAYRDLLASFEVVLPLRRPSSLSSNTVAHKINAMTEGTIGEISDLLNLAAKQAIRDGTECITVKELNSCGYVPPSDRKKQIASL</sequence>
<dbReference type="SUPFAM" id="SSF52540">
    <property type="entry name" value="P-loop containing nucleoside triphosphate hydrolases"/>
    <property type="match status" value="1"/>
</dbReference>
<evidence type="ECO:0000313" key="1">
    <source>
        <dbReference type="EMBL" id="TJZ77696.1"/>
    </source>
</evidence>
<proteinExistence type="predicted"/>
<name>A0A4U0Q8W6_9NEIS</name>
<comment type="caution">
    <text evidence="1">The sequence shown here is derived from an EMBL/GenBank/DDBJ whole genome shotgun (WGS) entry which is preliminary data.</text>
</comment>